<dbReference type="PRINTS" id="PR01006">
    <property type="entry name" value="FLGHOOKFLIE"/>
</dbReference>
<dbReference type="AlphaFoldDB" id="A0A412ZGL1"/>
<dbReference type="Proteomes" id="UP000284543">
    <property type="component" value="Unassembled WGS sequence"/>
</dbReference>
<dbReference type="GO" id="GO:0009425">
    <property type="term" value="C:bacterial-type flagellum basal body"/>
    <property type="evidence" value="ECO:0007669"/>
    <property type="project" value="UniProtKB-SubCell"/>
</dbReference>
<keyword evidence="3 4" id="KW-0975">Bacterial flagellum</keyword>
<keyword evidence="6" id="KW-0966">Cell projection</keyword>
<protein>
    <recommendedName>
        <fullName evidence="4 5">Flagellar hook-basal body complex protein FliE</fullName>
    </recommendedName>
</protein>
<dbReference type="EMBL" id="QRZM01000001">
    <property type="protein sequence ID" value="RGV79315.1"/>
    <property type="molecule type" value="Genomic_DNA"/>
</dbReference>
<organism evidence="6 7">
    <name type="scientific">Enterocloster bolteae</name>
    <dbReference type="NCBI Taxonomy" id="208479"/>
    <lineage>
        <taxon>Bacteria</taxon>
        <taxon>Bacillati</taxon>
        <taxon>Bacillota</taxon>
        <taxon>Clostridia</taxon>
        <taxon>Lachnospirales</taxon>
        <taxon>Lachnospiraceae</taxon>
        <taxon>Enterocloster</taxon>
    </lineage>
</organism>
<name>A0A412ZGL1_9FIRM</name>
<comment type="similarity">
    <text evidence="2 4">Belongs to the FliE family.</text>
</comment>
<dbReference type="GO" id="GO:0003774">
    <property type="term" value="F:cytoskeletal motor activity"/>
    <property type="evidence" value="ECO:0007669"/>
    <property type="project" value="InterPro"/>
</dbReference>
<evidence type="ECO:0000256" key="3">
    <source>
        <dbReference type="ARBA" id="ARBA00023143"/>
    </source>
</evidence>
<accession>A0A412ZGL1</accession>
<dbReference type="HAMAP" id="MF_00724">
    <property type="entry name" value="FliE"/>
    <property type="match status" value="1"/>
</dbReference>
<keyword evidence="6" id="KW-0969">Cilium</keyword>
<gene>
    <name evidence="4 6" type="primary">fliE</name>
    <name evidence="6" type="ORF">DWW02_04630</name>
</gene>
<sequence length="105" mass="11743">METGTSFITLMKEWEPIRELSSSKGNTNDSSEAPVFKDVLKNVVGQVYTTQKDVEKKQYLLATGQLDDAHSRPIAEAKAALSLEVMISLRNKAMESYSELMKMNV</sequence>
<keyword evidence="6" id="KW-0282">Flagellum</keyword>
<dbReference type="GO" id="GO:0005198">
    <property type="term" value="F:structural molecule activity"/>
    <property type="evidence" value="ECO:0007669"/>
    <property type="project" value="UniProtKB-UniRule"/>
</dbReference>
<evidence type="ECO:0000256" key="2">
    <source>
        <dbReference type="ARBA" id="ARBA00009272"/>
    </source>
</evidence>
<evidence type="ECO:0000313" key="6">
    <source>
        <dbReference type="EMBL" id="RGV79315.1"/>
    </source>
</evidence>
<evidence type="ECO:0000256" key="5">
    <source>
        <dbReference type="NCBIfam" id="TIGR00205"/>
    </source>
</evidence>
<evidence type="ECO:0000256" key="1">
    <source>
        <dbReference type="ARBA" id="ARBA00004117"/>
    </source>
</evidence>
<comment type="caution">
    <text evidence="6">The sequence shown here is derived from an EMBL/GenBank/DDBJ whole genome shotgun (WGS) entry which is preliminary data.</text>
</comment>
<comment type="subcellular location">
    <subcellularLocation>
        <location evidence="1 4">Bacterial flagellum basal body</location>
    </subcellularLocation>
</comment>
<dbReference type="PANTHER" id="PTHR34653:SF1">
    <property type="entry name" value="FLAGELLAR HOOK-BASAL BODY COMPLEX PROTEIN FLIE"/>
    <property type="match status" value="1"/>
</dbReference>
<evidence type="ECO:0000313" key="7">
    <source>
        <dbReference type="Proteomes" id="UP000284543"/>
    </source>
</evidence>
<dbReference type="InterPro" id="IPR001624">
    <property type="entry name" value="FliE"/>
</dbReference>
<dbReference type="NCBIfam" id="TIGR00205">
    <property type="entry name" value="fliE"/>
    <property type="match status" value="1"/>
</dbReference>
<dbReference type="RefSeq" id="WP_118017845.1">
    <property type="nucleotide sequence ID" value="NZ_QRZM01000001.1"/>
</dbReference>
<proteinExistence type="inferred from homology"/>
<reference evidence="6 7" key="1">
    <citation type="submission" date="2018-08" db="EMBL/GenBank/DDBJ databases">
        <title>A genome reference for cultivated species of the human gut microbiota.</title>
        <authorList>
            <person name="Zou Y."/>
            <person name="Xue W."/>
            <person name="Luo G."/>
        </authorList>
    </citation>
    <scope>NUCLEOTIDE SEQUENCE [LARGE SCALE GENOMIC DNA]</scope>
    <source>
        <strain evidence="6 7">AF14-18</strain>
    </source>
</reference>
<dbReference type="PANTHER" id="PTHR34653">
    <property type="match status" value="1"/>
</dbReference>
<dbReference type="GO" id="GO:0071973">
    <property type="term" value="P:bacterial-type flagellum-dependent cell motility"/>
    <property type="evidence" value="ECO:0007669"/>
    <property type="project" value="InterPro"/>
</dbReference>
<evidence type="ECO:0000256" key="4">
    <source>
        <dbReference type="HAMAP-Rule" id="MF_00724"/>
    </source>
</evidence>
<dbReference type="Pfam" id="PF02049">
    <property type="entry name" value="FliE"/>
    <property type="match status" value="1"/>
</dbReference>